<dbReference type="GO" id="GO:0004553">
    <property type="term" value="F:hydrolase activity, hydrolyzing O-glycosyl compounds"/>
    <property type="evidence" value="ECO:0007669"/>
    <property type="project" value="InterPro"/>
</dbReference>
<evidence type="ECO:0000256" key="2">
    <source>
        <dbReference type="ARBA" id="ARBA00022801"/>
    </source>
</evidence>
<dbReference type="InterPro" id="IPR000757">
    <property type="entry name" value="Beta-glucanase-like"/>
</dbReference>
<dbReference type="Gene3D" id="2.60.120.200">
    <property type="match status" value="1"/>
</dbReference>
<evidence type="ECO:0000313" key="8">
    <source>
        <dbReference type="Proteomes" id="UP001145021"/>
    </source>
</evidence>
<accession>A0A9W8CK47</accession>
<feature type="region of interest" description="Disordered" evidence="4">
    <location>
        <begin position="294"/>
        <end position="334"/>
    </location>
</feature>
<evidence type="ECO:0000256" key="4">
    <source>
        <dbReference type="SAM" id="MobiDB-lite"/>
    </source>
</evidence>
<dbReference type="GO" id="GO:0005975">
    <property type="term" value="P:carbohydrate metabolic process"/>
    <property type="evidence" value="ECO:0007669"/>
    <property type="project" value="InterPro"/>
</dbReference>
<dbReference type="PROSITE" id="PS01034">
    <property type="entry name" value="GH16_1"/>
    <property type="match status" value="1"/>
</dbReference>
<dbReference type="PANTHER" id="PTHR10963">
    <property type="entry name" value="GLYCOSYL HYDROLASE-RELATED"/>
    <property type="match status" value="1"/>
</dbReference>
<name>A0A9W8CK47_9FUNG</name>
<feature type="domain" description="GH16" evidence="6">
    <location>
        <begin position="72"/>
        <end position="279"/>
    </location>
</feature>
<evidence type="ECO:0000256" key="5">
    <source>
        <dbReference type="SAM" id="SignalP"/>
    </source>
</evidence>
<keyword evidence="8" id="KW-1185">Reference proteome</keyword>
<evidence type="ECO:0000259" key="6">
    <source>
        <dbReference type="PROSITE" id="PS51762"/>
    </source>
</evidence>
<evidence type="ECO:0000256" key="1">
    <source>
        <dbReference type="ARBA" id="ARBA00022729"/>
    </source>
</evidence>
<dbReference type="EMBL" id="JANBOH010000129">
    <property type="protein sequence ID" value="KAJ1645009.1"/>
    <property type="molecule type" value="Genomic_DNA"/>
</dbReference>
<organism evidence="7 8">
    <name type="scientific">Coemansia asiatica</name>
    <dbReference type="NCBI Taxonomy" id="1052880"/>
    <lineage>
        <taxon>Eukaryota</taxon>
        <taxon>Fungi</taxon>
        <taxon>Fungi incertae sedis</taxon>
        <taxon>Zoopagomycota</taxon>
        <taxon>Kickxellomycotina</taxon>
        <taxon>Kickxellomycetes</taxon>
        <taxon>Kickxellales</taxon>
        <taxon>Kickxellaceae</taxon>
        <taxon>Coemansia</taxon>
    </lineage>
</organism>
<sequence>MKFNSLLLAATALAASAVQAQSTCNEWSPCFREGYCDSDAMFCLWGLCDEAKSFNSTSCWKPEGCASQLVTFDSSADVIPIRTYSGNPNVNPYLSIFEPDNASIVDGALKLQMNYQAAQNKGFGATADASHTIQYGRVTARVKTASVAPGVVSSFIIRNDQTGDEIDFEWVGKDPSQVQTNYYFNDILDYTKMVAYNVGADTSKDYHDYTIDWSENSIQWLVDGKVIRVVNKADTLDAATGKYLFPTSEARVAFSIWDGGNSGAQGTAEWAGYPTPWGNGVSYQMFVDSVDVKCSGDQGTQTSTDAGEPSNPTSGPEPPVSNLPGGQKCRPRPY</sequence>
<reference evidence="7" key="1">
    <citation type="submission" date="2022-07" db="EMBL/GenBank/DDBJ databases">
        <title>Phylogenomic reconstructions and comparative analyses of Kickxellomycotina fungi.</title>
        <authorList>
            <person name="Reynolds N.K."/>
            <person name="Stajich J.E."/>
            <person name="Barry K."/>
            <person name="Grigoriev I.V."/>
            <person name="Crous P."/>
            <person name="Smith M.E."/>
        </authorList>
    </citation>
    <scope>NUCLEOTIDE SEQUENCE</scope>
    <source>
        <strain evidence="7">NBRC 105413</strain>
    </source>
</reference>
<feature type="compositionally biased region" description="Polar residues" evidence="4">
    <location>
        <begin position="297"/>
        <end position="314"/>
    </location>
</feature>
<comment type="caution">
    <text evidence="7">The sequence shown here is derived from an EMBL/GenBank/DDBJ whole genome shotgun (WGS) entry which is preliminary data.</text>
</comment>
<gene>
    <name evidence="7" type="primary">UTR2_5</name>
    <name evidence="7" type="ORF">LPJ64_003366</name>
</gene>
<evidence type="ECO:0000313" key="7">
    <source>
        <dbReference type="EMBL" id="KAJ1645009.1"/>
    </source>
</evidence>
<dbReference type="InterPro" id="IPR013320">
    <property type="entry name" value="ConA-like_dom_sf"/>
</dbReference>
<keyword evidence="1 5" id="KW-0732">Signal</keyword>
<proteinExistence type="predicted"/>
<dbReference type="Proteomes" id="UP001145021">
    <property type="component" value="Unassembled WGS sequence"/>
</dbReference>
<dbReference type="SUPFAM" id="SSF49899">
    <property type="entry name" value="Concanavalin A-like lectins/glucanases"/>
    <property type="match status" value="1"/>
</dbReference>
<dbReference type="PANTHER" id="PTHR10963:SF22">
    <property type="entry name" value="GLYCOSIDASE CRH2-RELATED"/>
    <property type="match status" value="1"/>
</dbReference>
<dbReference type="Pfam" id="PF00722">
    <property type="entry name" value="Glyco_hydro_16"/>
    <property type="match status" value="1"/>
</dbReference>
<keyword evidence="2" id="KW-0378">Hydrolase</keyword>
<dbReference type="AlphaFoldDB" id="A0A9W8CK47"/>
<evidence type="ECO:0000256" key="3">
    <source>
        <dbReference type="ARBA" id="ARBA00023295"/>
    </source>
</evidence>
<feature type="chain" id="PRO_5040829038" evidence="5">
    <location>
        <begin position="21"/>
        <end position="334"/>
    </location>
</feature>
<protein>
    <submittedName>
        <fullName evidence="7">Glycosidase CRH2</fullName>
    </submittedName>
</protein>
<dbReference type="InterPro" id="IPR008263">
    <property type="entry name" value="GH16_AS"/>
</dbReference>
<dbReference type="InterPro" id="IPR050546">
    <property type="entry name" value="Glycosyl_Hydrlase_16"/>
</dbReference>
<feature type="signal peptide" evidence="5">
    <location>
        <begin position="1"/>
        <end position="20"/>
    </location>
</feature>
<dbReference type="PROSITE" id="PS51762">
    <property type="entry name" value="GH16_2"/>
    <property type="match status" value="1"/>
</dbReference>
<keyword evidence="3 7" id="KW-0326">Glycosidase</keyword>